<dbReference type="Pfam" id="PF13456">
    <property type="entry name" value="RVT_3"/>
    <property type="match status" value="1"/>
</dbReference>
<proteinExistence type="predicted"/>
<reference evidence="3" key="1">
    <citation type="submission" date="2016-06" db="EMBL/GenBank/DDBJ databases">
        <title>Parallel loss of symbiosis genes in relatives of nitrogen-fixing non-legume Parasponia.</title>
        <authorList>
            <person name="Van Velzen R."/>
            <person name="Holmer R."/>
            <person name="Bu F."/>
            <person name="Rutten L."/>
            <person name="Van Zeijl A."/>
            <person name="Liu W."/>
            <person name="Santuari L."/>
            <person name="Cao Q."/>
            <person name="Sharma T."/>
            <person name="Shen D."/>
            <person name="Roswanjaya Y."/>
            <person name="Wardhani T."/>
            <person name="Kalhor M.S."/>
            <person name="Jansen J."/>
            <person name="Van den Hoogen J."/>
            <person name="Gungor B."/>
            <person name="Hartog M."/>
            <person name="Hontelez J."/>
            <person name="Verver J."/>
            <person name="Yang W.-C."/>
            <person name="Schijlen E."/>
            <person name="Repin R."/>
            <person name="Schilthuizen M."/>
            <person name="Schranz E."/>
            <person name="Heidstra R."/>
            <person name="Miyata K."/>
            <person name="Fedorova E."/>
            <person name="Kohlen W."/>
            <person name="Bisseling T."/>
            <person name="Smit S."/>
            <person name="Geurts R."/>
        </authorList>
    </citation>
    <scope>NUCLEOTIDE SEQUENCE [LARGE SCALE GENOMIC DNA]</scope>
    <source>
        <strain evidence="3">cv. RG33-2</strain>
    </source>
</reference>
<dbReference type="PANTHER" id="PTHR47074:SF11">
    <property type="entry name" value="REVERSE TRANSCRIPTASE-LIKE PROTEIN"/>
    <property type="match status" value="1"/>
</dbReference>
<dbReference type="EMBL" id="JXTC01000836">
    <property type="protein sequence ID" value="PON36362.1"/>
    <property type="molecule type" value="Genomic_DNA"/>
</dbReference>
<dbReference type="GO" id="GO:0003676">
    <property type="term" value="F:nucleic acid binding"/>
    <property type="evidence" value="ECO:0007669"/>
    <property type="project" value="InterPro"/>
</dbReference>
<evidence type="ECO:0000313" key="2">
    <source>
        <dbReference type="EMBL" id="PON36362.1"/>
    </source>
</evidence>
<dbReference type="InterPro" id="IPR052929">
    <property type="entry name" value="RNase_H-like_EbsB-rel"/>
</dbReference>
<comment type="caution">
    <text evidence="2">The sequence shown here is derived from an EMBL/GenBank/DDBJ whole genome shotgun (WGS) entry which is preliminary data.</text>
</comment>
<name>A0A2P5AII8_TREOI</name>
<dbReference type="InParanoid" id="A0A2P5AII8"/>
<dbReference type="GO" id="GO:0004523">
    <property type="term" value="F:RNA-DNA hybrid ribonuclease activity"/>
    <property type="evidence" value="ECO:0007669"/>
    <property type="project" value="InterPro"/>
</dbReference>
<dbReference type="AlphaFoldDB" id="A0A2P5AII8"/>
<gene>
    <name evidence="2" type="ORF">TorRG33x02_349480</name>
</gene>
<protein>
    <recommendedName>
        <fullName evidence="1">RNase H type-1 domain-containing protein</fullName>
    </recommendedName>
</protein>
<accession>A0A2P5AII8</accession>
<feature type="domain" description="RNase H type-1" evidence="1">
    <location>
        <begin position="134"/>
        <end position="218"/>
    </location>
</feature>
<evidence type="ECO:0000313" key="3">
    <source>
        <dbReference type="Proteomes" id="UP000237000"/>
    </source>
</evidence>
<dbReference type="PANTHER" id="PTHR47074">
    <property type="entry name" value="BNAC02G40300D PROTEIN"/>
    <property type="match status" value="1"/>
</dbReference>
<evidence type="ECO:0000259" key="1">
    <source>
        <dbReference type="Pfam" id="PF13456"/>
    </source>
</evidence>
<sequence>MITLADLFTSSGQWDLPLLRRTYDSVTTKAILNMPTPSNTDLGDKWIWALTSSGTLTVKSAYLADQKDKFASNCFSCFLEMIFPSLEDVNKSIKKLWREYLLVLLSPLPVQAPPLPWSPPPPDWIELDFDVAVRDLHSIIIVLGRDSSSNLVLVGADKIVNTDPLLGEAAAALLAMDCAISEGWICCIFEGDSQEVFSFLEGKNRNANWGLADQLREVDGKLSNLEY</sequence>
<organism evidence="2 3">
    <name type="scientific">Trema orientale</name>
    <name type="common">Charcoal tree</name>
    <name type="synonym">Celtis orientalis</name>
    <dbReference type="NCBI Taxonomy" id="63057"/>
    <lineage>
        <taxon>Eukaryota</taxon>
        <taxon>Viridiplantae</taxon>
        <taxon>Streptophyta</taxon>
        <taxon>Embryophyta</taxon>
        <taxon>Tracheophyta</taxon>
        <taxon>Spermatophyta</taxon>
        <taxon>Magnoliopsida</taxon>
        <taxon>eudicotyledons</taxon>
        <taxon>Gunneridae</taxon>
        <taxon>Pentapetalae</taxon>
        <taxon>rosids</taxon>
        <taxon>fabids</taxon>
        <taxon>Rosales</taxon>
        <taxon>Cannabaceae</taxon>
        <taxon>Trema</taxon>
    </lineage>
</organism>
<dbReference type="Proteomes" id="UP000237000">
    <property type="component" value="Unassembled WGS sequence"/>
</dbReference>
<keyword evidence="3" id="KW-1185">Reference proteome</keyword>
<dbReference type="InterPro" id="IPR002156">
    <property type="entry name" value="RNaseH_domain"/>
</dbReference>